<accession>A0A7X5LKL5</accession>
<keyword evidence="5" id="KW-1185">Reference proteome</keyword>
<comment type="caution">
    <text evidence="4">The sequence shown here is derived from an EMBL/GenBank/DDBJ whole genome shotgun (WGS) entry which is preliminary data.</text>
</comment>
<dbReference type="InterPro" id="IPR035897">
    <property type="entry name" value="Toll_tir_struct_dom_sf"/>
</dbReference>
<feature type="transmembrane region" description="Helical" evidence="2">
    <location>
        <begin position="164"/>
        <end position="184"/>
    </location>
</feature>
<sequence>MSSQHTETPTYDTFISHASQDNGEALKICAFLEQQGLRCWVAPRDVDFSNHYPDEIVKGVRNSKSLILLLSEHTEDAQFVAMEVERAIHYRRRIFTIRLEEVGVPPSLELFLGLPHWIDQWAPDYQHRLESIPAILAGISSESFKIKPPSFQQKAVHFAKKNSVGLISVAILLFFAVLLVTPWVGSNPDTPDIVESIDEFSDEVFSATASQSSVSRPIKVTLDGYSRALSGGSILSPSLINKQYEITFDFDNGQKETIIAGLTNASVNVDETLPIATRVAITMRDLHEDSTSEEMTFPLPELALLVKKKKSETVATLKGSLNNPGSLRCELTLEQMYAFPICRIGNAIKSVPFAQLQTVIDKVVFSDSSGQMTNIVSLNPLKTQGDIVAKVHDQTLYMFVPKTAERLAFQYYFTDKTESQVMEQSNNADSKARKLASSSADAPALYITSMLNTMYMGLAPIINGDIATVHWRIFNGIENAMTSNKQFLYAKGIPVNELNKTEEISVTYRNKSGEEQTYTYTLDLANAAQQQNLAQQKKQPKRLIECSTHGCSFSWLSASQQEIDLIDDIFVGLDASAMVSISQDDTSVLISEMEKRRPPLLNEEREKNGNKPHSNLSFGTPVNVGGPTLLERLERQSSISVNKQWKVRANTRTSPILGYSWPVSPLFIQLAWIDGTKTKPMMYEVSQAQ</sequence>
<dbReference type="InterPro" id="IPR000157">
    <property type="entry name" value="TIR_dom"/>
</dbReference>
<dbReference type="RefSeq" id="WP_163084021.1">
    <property type="nucleotide sequence ID" value="NZ_JAAAWN010000004.1"/>
</dbReference>
<dbReference type="Proteomes" id="UP000470213">
    <property type="component" value="Unassembled WGS sequence"/>
</dbReference>
<proteinExistence type="predicted"/>
<name>A0A7X5LKL5_9ALTE</name>
<feature type="compositionally biased region" description="Polar residues" evidence="1">
    <location>
        <begin position="611"/>
        <end position="620"/>
    </location>
</feature>
<dbReference type="EMBL" id="JAAAWN010000004">
    <property type="protein sequence ID" value="NDV90430.1"/>
    <property type="molecule type" value="Genomic_DNA"/>
</dbReference>
<dbReference type="PROSITE" id="PS50104">
    <property type="entry name" value="TIR"/>
    <property type="match status" value="1"/>
</dbReference>
<gene>
    <name evidence="4" type="ORF">GTH32_04365</name>
</gene>
<evidence type="ECO:0000313" key="5">
    <source>
        <dbReference type="Proteomes" id="UP000470213"/>
    </source>
</evidence>
<feature type="domain" description="TIR" evidence="3">
    <location>
        <begin position="9"/>
        <end position="140"/>
    </location>
</feature>
<keyword evidence="2" id="KW-1133">Transmembrane helix</keyword>
<feature type="compositionally biased region" description="Basic and acidic residues" evidence="1">
    <location>
        <begin position="596"/>
        <end position="609"/>
    </location>
</feature>
<dbReference type="SUPFAM" id="SSF52200">
    <property type="entry name" value="Toll/Interleukin receptor TIR domain"/>
    <property type="match status" value="1"/>
</dbReference>
<keyword evidence="2" id="KW-0472">Membrane</keyword>
<evidence type="ECO:0000256" key="1">
    <source>
        <dbReference type="SAM" id="MobiDB-lite"/>
    </source>
</evidence>
<organism evidence="4 5">
    <name type="scientific">Alteromonas profundi</name>
    <dbReference type="NCBI Taxonomy" id="2696062"/>
    <lineage>
        <taxon>Bacteria</taxon>
        <taxon>Pseudomonadati</taxon>
        <taxon>Pseudomonadota</taxon>
        <taxon>Gammaproteobacteria</taxon>
        <taxon>Alteromonadales</taxon>
        <taxon>Alteromonadaceae</taxon>
        <taxon>Alteromonas/Salinimonas group</taxon>
        <taxon>Alteromonas</taxon>
    </lineage>
</organism>
<dbReference type="AlphaFoldDB" id="A0A7X5LKL5"/>
<reference evidence="4 5" key="1">
    <citation type="submission" date="2020-01" db="EMBL/GenBank/DDBJ databases">
        <authorList>
            <person name="Chen J."/>
            <person name="Zhu S."/>
            <person name="Yang J."/>
        </authorList>
    </citation>
    <scope>NUCLEOTIDE SEQUENCE [LARGE SCALE GENOMIC DNA]</scope>
    <source>
        <strain evidence="4 5">345S023</strain>
    </source>
</reference>
<protein>
    <submittedName>
        <fullName evidence="4">TIR domain-containing protein</fullName>
    </submittedName>
</protein>
<evidence type="ECO:0000259" key="3">
    <source>
        <dbReference type="PROSITE" id="PS50104"/>
    </source>
</evidence>
<feature type="region of interest" description="Disordered" evidence="1">
    <location>
        <begin position="596"/>
        <end position="621"/>
    </location>
</feature>
<evidence type="ECO:0000256" key="2">
    <source>
        <dbReference type="SAM" id="Phobius"/>
    </source>
</evidence>
<dbReference type="Pfam" id="PF13676">
    <property type="entry name" value="TIR_2"/>
    <property type="match status" value="1"/>
</dbReference>
<dbReference type="GO" id="GO:0007165">
    <property type="term" value="P:signal transduction"/>
    <property type="evidence" value="ECO:0007669"/>
    <property type="project" value="InterPro"/>
</dbReference>
<evidence type="ECO:0000313" key="4">
    <source>
        <dbReference type="EMBL" id="NDV90430.1"/>
    </source>
</evidence>
<dbReference type="Gene3D" id="3.40.50.10140">
    <property type="entry name" value="Toll/interleukin-1 receptor homology (TIR) domain"/>
    <property type="match status" value="1"/>
</dbReference>
<keyword evidence="2" id="KW-0812">Transmembrane</keyword>